<dbReference type="InterPro" id="IPR036388">
    <property type="entry name" value="WH-like_DNA-bd_sf"/>
</dbReference>
<sequence length="270" mass="30728">MCPCFPWIADMPDPDSRRNGSGNRPGASPAAATVVEKFVKASQSASSLTLLKDNFIVALAELDCPWFNCFSITNFERPPSNAVQILHYPGHWVERYIAQCYFKIDPVLTECLKTHMPLIWDDEIKQDKYTPQQVRLFEEAAEAGLKHFLTIPIHKPGTLPAVVTIVGDREFSDQRRINMLHLLGLHLHDRADRIVNNNSEPHRQKFILTPREQDCITWSAYGKTDHQIADILSISHNTAHRHLENAKRKLGAFNRAHAVSIAIRLREIIL</sequence>
<evidence type="ECO:0000256" key="3">
    <source>
        <dbReference type="ARBA" id="ARBA00023163"/>
    </source>
</evidence>
<evidence type="ECO:0000256" key="2">
    <source>
        <dbReference type="ARBA" id="ARBA00023125"/>
    </source>
</evidence>
<dbReference type="AlphaFoldDB" id="A0A501PPA9"/>
<keyword evidence="1" id="KW-0805">Transcription regulation</keyword>
<dbReference type="Gene3D" id="1.10.10.10">
    <property type="entry name" value="Winged helix-like DNA-binding domain superfamily/Winged helix DNA-binding domain"/>
    <property type="match status" value="1"/>
</dbReference>
<dbReference type="SMART" id="SM00421">
    <property type="entry name" value="HTH_LUXR"/>
    <property type="match status" value="1"/>
</dbReference>
<keyword evidence="3" id="KW-0804">Transcription</keyword>
<evidence type="ECO:0000259" key="4">
    <source>
        <dbReference type="PROSITE" id="PS50043"/>
    </source>
</evidence>
<dbReference type="Pfam" id="PF03472">
    <property type="entry name" value="Autoind_bind"/>
    <property type="match status" value="1"/>
</dbReference>
<keyword evidence="2" id="KW-0238">DNA-binding</keyword>
<dbReference type="InterPro" id="IPR036693">
    <property type="entry name" value="TF_LuxR_autoind-bd_dom_sf"/>
</dbReference>
<proteinExistence type="predicted"/>
<dbReference type="GO" id="GO:0006355">
    <property type="term" value="P:regulation of DNA-templated transcription"/>
    <property type="evidence" value="ECO:0007669"/>
    <property type="project" value="InterPro"/>
</dbReference>
<dbReference type="PANTHER" id="PTHR44688:SF16">
    <property type="entry name" value="DNA-BINDING TRANSCRIPTIONAL ACTIVATOR DEVR_DOSR"/>
    <property type="match status" value="1"/>
</dbReference>
<feature type="domain" description="HTH luxR-type" evidence="4">
    <location>
        <begin position="201"/>
        <end position="266"/>
    </location>
</feature>
<dbReference type="Pfam" id="PF00196">
    <property type="entry name" value="GerE"/>
    <property type="match status" value="1"/>
</dbReference>
<gene>
    <name evidence="5" type="ORF">FIV46_06955</name>
</gene>
<dbReference type="PANTHER" id="PTHR44688">
    <property type="entry name" value="DNA-BINDING TRANSCRIPTIONAL ACTIVATOR DEVR_DOSR"/>
    <property type="match status" value="1"/>
</dbReference>
<dbReference type="SUPFAM" id="SSF46894">
    <property type="entry name" value="C-terminal effector domain of the bipartite response regulators"/>
    <property type="match status" value="1"/>
</dbReference>
<evidence type="ECO:0000313" key="5">
    <source>
        <dbReference type="EMBL" id="TPD61937.1"/>
    </source>
</evidence>
<reference evidence="6" key="1">
    <citation type="submission" date="2019-06" db="EMBL/GenBank/DDBJ databases">
        <title>The complete genome of Emcibacter congregatus ZYLT.</title>
        <authorList>
            <person name="Zhao Z."/>
        </authorList>
    </citation>
    <scope>NUCLEOTIDE SEQUENCE [LARGE SCALE GENOMIC DNA]</scope>
    <source>
        <strain evidence="6">MCCC 1A06723</strain>
    </source>
</reference>
<dbReference type="InterPro" id="IPR005143">
    <property type="entry name" value="TF_LuxR_autoind-bd_dom"/>
</dbReference>
<dbReference type="EMBL" id="VFIY01000005">
    <property type="protein sequence ID" value="TPD61937.1"/>
    <property type="molecule type" value="Genomic_DNA"/>
</dbReference>
<dbReference type="InterPro" id="IPR016032">
    <property type="entry name" value="Sig_transdc_resp-reg_C-effctor"/>
</dbReference>
<organism evidence="5 6">
    <name type="scientific">Emcibacter nanhaiensis</name>
    <dbReference type="NCBI Taxonomy" id="1505037"/>
    <lineage>
        <taxon>Bacteria</taxon>
        <taxon>Pseudomonadati</taxon>
        <taxon>Pseudomonadota</taxon>
        <taxon>Alphaproteobacteria</taxon>
        <taxon>Emcibacterales</taxon>
        <taxon>Emcibacteraceae</taxon>
        <taxon>Emcibacter</taxon>
    </lineage>
</organism>
<evidence type="ECO:0000313" key="6">
    <source>
        <dbReference type="Proteomes" id="UP000319148"/>
    </source>
</evidence>
<dbReference type="Proteomes" id="UP000319148">
    <property type="component" value="Unassembled WGS sequence"/>
</dbReference>
<dbReference type="InterPro" id="IPR000792">
    <property type="entry name" value="Tscrpt_reg_LuxR_C"/>
</dbReference>
<comment type="caution">
    <text evidence="5">The sequence shown here is derived from an EMBL/GenBank/DDBJ whole genome shotgun (WGS) entry which is preliminary data.</text>
</comment>
<protein>
    <submittedName>
        <fullName evidence="5">LuxR family transcriptional regulator</fullName>
    </submittedName>
</protein>
<accession>A0A501PPA9</accession>
<dbReference type="OrthoDB" id="3170288at2"/>
<dbReference type="PROSITE" id="PS50043">
    <property type="entry name" value="HTH_LUXR_2"/>
    <property type="match status" value="1"/>
</dbReference>
<dbReference type="GO" id="GO:0003677">
    <property type="term" value="F:DNA binding"/>
    <property type="evidence" value="ECO:0007669"/>
    <property type="project" value="UniProtKB-KW"/>
</dbReference>
<name>A0A501PPA9_9PROT</name>
<dbReference type="Gene3D" id="3.30.450.80">
    <property type="entry name" value="Transcription factor LuxR-like, autoinducer-binding domain"/>
    <property type="match status" value="1"/>
</dbReference>
<keyword evidence="6" id="KW-1185">Reference proteome</keyword>
<dbReference type="SUPFAM" id="SSF75516">
    <property type="entry name" value="Pheromone-binding domain of LuxR-like quorum-sensing transcription factors"/>
    <property type="match status" value="1"/>
</dbReference>
<dbReference type="CDD" id="cd06170">
    <property type="entry name" value="LuxR_C_like"/>
    <property type="match status" value="1"/>
</dbReference>
<dbReference type="PRINTS" id="PR00038">
    <property type="entry name" value="HTHLUXR"/>
</dbReference>
<evidence type="ECO:0000256" key="1">
    <source>
        <dbReference type="ARBA" id="ARBA00023015"/>
    </source>
</evidence>